<dbReference type="CDD" id="cd11040">
    <property type="entry name" value="CYP7_CYP8-like"/>
    <property type="match status" value="1"/>
</dbReference>
<keyword evidence="4 7" id="KW-0560">Oxidoreductase</keyword>
<dbReference type="InterPro" id="IPR036396">
    <property type="entry name" value="Cyt_P450_sf"/>
</dbReference>
<dbReference type="InterPro" id="IPR053007">
    <property type="entry name" value="CYP450_monoxygenase_sec-met"/>
</dbReference>
<evidence type="ECO:0000313" key="8">
    <source>
        <dbReference type="EMBL" id="KAH8705546.1"/>
    </source>
</evidence>
<protein>
    <submittedName>
        <fullName evidence="8">Cytochrome P450</fullName>
    </submittedName>
</protein>
<evidence type="ECO:0000256" key="5">
    <source>
        <dbReference type="ARBA" id="ARBA00023004"/>
    </source>
</evidence>
<dbReference type="Pfam" id="PF00067">
    <property type="entry name" value="p450"/>
    <property type="match status" value="1"/>
</dbReference>
<dbReference type="RefSeq" id="XP_046078167.1">
    <property type="nucleotide sequence ID" value="XM_046210432.1"/>
</dbReference>
<keyword evidence="6 7" id="KW-0349">Heme</keyword>
<feature type="binding site" description="axial binding residue" evidence="6">
    <location>
        <position position="440"/>
    </location>
    <ligand>
        <name>heme</name>
        <dbReference type="ChEBI" id="CHEBI:30413"/>
    </ligand>
    <ligandPart>
        <name>Fe</name>
        <dbReference type="ChEBI" id="CHEBI:18248"/>
    </ligandPart>
</feature>
<dbReference type="GO" id="GO:0004497">
    <property type="term" value="F:monooxygenase activity"/>
    <property type="evidence" value="ECO:0007669"/>
    <property type="project" value="UniProtKB-KW"/>
</dbReference>
<evidence type="ECO:0000256" key="4">
    <source>
        <dbReference type="ARBA" id="ARBA00023002"/>
    </source>
</evidence>
<dbReference type="Gene3D" id="1.10.630.10">
    <property type="entry name" value="Cytochrome P450"/>
    <property type="match status" value="1"/>
</dbReference>
<evidence type="ECO:0000256" key="7">
    <source>
        <dbReference type="RuleBase" id="RU000461"/>
    </source>
</evidence>
<evidence type="ECO:0000256" key="2">
    <source>
        <dbReference type="ARBA" id="ARBA00010617"/>
    </source>
</evidence>
<dbReference type="GeneID" id="70240719"/>
<dbReference type="EMBL" id="JAJTJA010000001">
    <property type="protein sequence ID" value="KAH8705546.1"/>
    <property type="molecule type" value="Genomic_DNA"/>
</dbReference>
<evidence type="ECO:0000256" key="6">
    <source>
        <dbReference type="PIRSR" id="PIRSR602403-1"/>
    </source>
</evidence>
<gene>
    <name evidence="8" type="ORF">BGW36DRAFT_286589</name>
</gene>
<keyword evidence="5 6" id="KW-0408">Iron</keyword>
<dbReference type="GO" id="GO:0020037">
    <property type="term" value="F:heme binding"/>
    <property type="evidence" value="ECO:0007669"/>
    <property type="project" value="InterPro"/>
</dbReference>
<sequence>MSYSASDSTLFLIVASIVTFLYVATHKMFGHDPREPPLAPQSIPIVGHMVGLARSSFNYYVDLSHQTGLPIFTMTLPGQKMYVVTKPGLIQAVQKQHKTLAFPPIEAKFASKVCGASLEAQAILDKNINGDEGDFGLSMESYAGMRAALKPGSGLDDMNRNMIHEIAKSLDILQPVKGESRTVSLNTWLRDAITTATTRSVYGPMNPYDDKAIADAFWEFESGLMSILVGFLPSITARKPIAAREKVSKAFEAYYKAGGVKKASVLAQTRYQVEIDNNVPLEDIARYEVGGSIAILVNTAPAAFWTLLLLHAHPGLLDDIRKEVDAFTETTTENGTTVKTIDITTLKANCPLLLSSYQEVLRHRSMGTSVREVREDTYLDQWLLKKGAMLQMPSRVIHQDASIWGSSVTDFNPRRFLPEEAQNRPRDVCFRAFGGGKTLCPGRHFATNEVLAVVAVFIARLDMKPVEREWTLPTTANTNVAAVIMEPDNDIDVEIKTRKGFEDVKWVINLDKSDKIFAMVTEDSTEAT</sequence>
<keyword evidence="9" id="KW-1185">Reference proteome</keyword>
<dbReference type="PANTHER" id="PTHR47582">
    <property type="entry name" value="P450, PUTATIVE (EUROFUNG)-RELATED"/>
    <property type="match status" value="1"/>
</dbReference>
<keyword evidence="3 6" id="KW-0479">Metal-binding</keyword>
<comment type="caution">
    <text evidence="8">The sequence shown here is derived from an EMBL/GenBank/DDBJ whole genome shotgun (WGS) entry which is preliminary data.</text>
</comment>
<dbReference type="Proteomes" id="UP001201262">
    <property type="component" value="Unassembled WGS sequence"/>
</dbReference>
<keyword evidence="7" id="KW-0503">Monooxygenase</keyword>
<accession>A0AAD4L2R8</accession>
<dbReference type="InterPro" id="IPR017972">
    <property type="entry name" value="Cyt_P450_CS"/>
</dbReference>
<dbReference type="GO" id="GO:0005506">
    <property type="term" value="F:iron ion binding"/>
    <property type="evidence" value="ECO:0007669"/>
    <property type="project" value="InterPro"/>
</dbReference>
<dbReference type="PROSITE" id="PS00086">
    <property type="entry name" value="CYTOCHROME_P450"/>
    <property type="match status" value="1"/>
</dbReference>
<organism evidence="8 9">
    <name type="scientific">Talaromyces proteolyticus</name>
    <dbReference type="NCBI Taxonomy" id="1131652"/>
    <lineage>
        <taxon>Eukaryota</taxon>
        <taxon>Fungi</taxon>
        <taxon>Dikarya</taxon>
        <taxon>Ascomycota</taxon>
        <taxon>Pezizomycotina</taxon>
        <taxon>Eurotiomycetes</taxon>
        <taxon>Eurotiomycetidae</taxon>
        <taxon>Eurotiales</taxon>
        <taxon>Trichocomaceae</taxon>
        <taxon>Talaromyces</taxon>
        <taxon>Talaromyces sect. Bacilispori</taxon>
    </lineage>
</organism>
<evidence type="ECO:0000256" key="3">
    <source>
        <dbReference type="ARBA" id="ARBA00022723"/>
    </source>
</evidence>
<evidence type="ECO:0000256" key="1">
    <source>
        <dbReference type="ARBA" id="ARBA00001971"/>
    </source>
</evidence>
<dbReference type="AlphaFoldDB" id="A0AAD4L2R8"/>
<dbReference type="PRINTS" id="PR00465">
    <property type="entry name" value="EP450IV"/>
</dbReference>
<dbReference type="SUPFAM" id="SSF48264">
    <property type="entry name" value="Cytochrome P450"/>
    <property type="match status" value="1"/>
</dbReference>
<proteinExistence type="inferred from homology"/>
<dbReference type="InterPro" id="IPR001128">
    <property type="entry name" value="Cyt_P450"/>
</dbReference>
<dbReference type="PANTHER" id="PTHR47582:SF1">
    <property type="entry name" value="P450, PUTATIVE (EUROFUNG)-RELATED"/>
    <property type="match status" value="1"/>
</dbReference>
<evidence type="ECO:0000313" key="9">
    <source>
        <dbReference type="Proteomes" id="UP001201262"/>
    </source>
</evidence>
<dbReference type="GO" id="GO:0016705">
    <property type="term" value="F:oxidoreductase activity, acting on paired donors, with incorporation or reduction of molecular oxygen"/>
    <property type="evidence" value="ECO:0007669"/>
    <property type="project" value="InterPro"/>
</dbReference>
<comment type="cofactor">
    <cofactor evidence="1 6">
        <name>heme</name>
        <dbReference type="ChEBI" id="CHEBI:30413"/>
    </cofactor>
</comment>
<name>A0AAD4L2R8_9EURO</name>
<comment type="similarity">
    <text evidence="2 7">Belongs to the cytochrome P450 family.</text>
</comment>
<dbReference type="InterPro" id="IPR002403">
    <property type="entry name" value="Cyt_P450_E_grp-IV"/>
</dbReference>
<reference evidence="8" key="1">
    <citation type="submission" date="2021-12" db="EMBL/GenBank/DDBJ databases">
        <title>Convergent genome expansion in fungi linked to evolution of root-endophyte symbiosis.</title>
        <authorList>
            <consortium name="DOE Joint Genome Institute"/>
            <person name="Ke Y.-H."/>
            <person name="Bonito G."/>
            <person name="Liao H.-L."/>
            <person name="Looney B."/>
            <person name="Rojas-Flechas A."/>
            <person name="Nash J."/>
            <person name="Hameed K."/>
            <person name="Schadt C."/>
            <person name="Martin F."/>
            <person name="Crous P.W."/>
            <person name="Miettinen O."/>
            <person name="Magnuson J.K."/>
            <person name="Labbe J."/>
            <person name="Jacobson D."/>
            <person name="Doktycz M.J."/>
            <person name="Veneault-Fourrey C."/>
            <person name="Kuo A."/>
            <person name="Mondo S."/>
            <person name="Calhoun S."/>
            <person name="Riley R."/>
            <person name="Ohm R."/>
            <person name="LaButti K."/>
            <person name="Andreopoulos B."/>
            <person name="Pangilinan J."/>
            <person name="Nolan M."/>
            <person name="Tritt A."/>
            <person name="Clum A."/>
            <person name="Lipzen A."/>
            <person name="Daum C."/>
            <person name="Barry K."/>
            <person name="Grigoriev I.V."/>
            <person name="Vilgalys R."/>
        </authorList>
    </citation>
    <scope>NUCLEOTIDE SEQUENCE</scope>
    <source>
        <strain evidence="8">PMI_201</strain>
    </source>
</reference>